<gene>
    <name evidence="1" type="ORF">RRG08_004823</name>
</gene>
<sequence>MKNVTRLTHLLTDRWDHVIVRLAGRTSSDQARTIYLDMVLDLTQLLTDRWDHVIVRLADLSSDIQSTLSNELTSQRNSLRIASTGVLVNDRSEITSGVRGFRPKEDGLRRPQLPRLLRYVWTDTSDTGDST</sequence>
<dbReference type="AlphaFoldDB" id="A0AAE1CSS9"/>
<protein>
    <submittedName>
        <fullName evidence="1">Uncharacterized protein</fullName>
    </submittedName>
</protein>
<accession>A0AAE1CSS9</accession>
<dbReference type="Proteomes" id="UP001283361">
    <property type="component" value="Unassembled WGS sequence"/>
</dbReference>
<evidence type="ECO:0000313" key="2">
    <source>
        <dbReference type="Proteomes" id="UP001283361"/>
    </source>
</evidence>
<name>A0AAE1CSS9_9GAST</name>
<evidence type="ECO:0000313" key="1">
    <source>
        <dbReference type="EMBL" id="KAK3733397.1"/>
    </source>
</evidence>
<organism evidence="1 2">
    <name type="scientific">Elysia crispata</name>
    <name type="common">lettuce slug</name>
    <dbReference type="NCBI Taxonomy" id="231223"/>
    <lineage>
        <taxon>Eukaryota</taxon>
        <taxon>Metazoa</taxon>
        <taxon>Spiralia</taxon>
        <taxon>Lophotrochozoa</taxon>
        <taxon>Mollusca</taxon>
        <taxon>Gastropoda</taxon>
        <taxon>Heterobranchia</taxon>
        <taxon>Euthyneura</taxon>
        <taxon>Panpulmonata</taxon>
        <taxon>Sacoglossa</taxon>
        <taxon>Placobranchoidea</taxon>
        <taxon>Plakobranchidae</taxon>
        <taxon>Elysia</taxon>
    </lineage>
</organism>
<dbReference type="EMBL" id="JAWDGP010006902">
    <property type="protein sequence ID" value="KAK3733397.1"/>
    <property type="molecule type" value="Genomic_DNA"/>
</dbReference>
<keyword evidence="2" id="KW-1185">Reference proteome</keyword>
<reference evidence="1" key="1">
    <citation type="journal article" date="2023" name="G3 (Bethesda)">
        <title>A reference genome for the long-term kleptoplast-retaining sea slug Elysia crispata morphotype clarki.</title>
        <authorList>
            <person name="Eastman K.E."/>
            <person name="Pendleton A.L."/>
            <person name="Shaikh M.A."/>
            <person name="Suttiyut T."/>
            <person name="Ogas R."/>
            <person name="Tomko P."/>
            <person name="Gavelis G."/>
            <person name="Widhalm J.R."/>
            <person name="Wisecaver J.H."/>
        </authorList>
    </citation>
    <scope>NUCLEOTIDE SEQUENCE</scope>
    <source>
        <strain evidence="1">ECLA1</strain>
    </source>
</reference>
<comment type="caution">
    <text evidence="1">The sequence shown here is derived from an EMBL/GenBank/DDBJ whole genome shotgun (WGS) entry which is preliminary data.</text>
</comment>
<proteinExistence type="predicted"/>